<reference evidence="1" key="1">
    <citation type="journal article" date="2021" name="Open Biol.">
        <title>Shared evolutionary footprints suggest mitochondrial oxidative damage underlies multiple complex I losses in fungi.</title>
        <authorList>
            <person name="Schikora-Tamarit M.A."/>
            <person name="Marcet-Houben M."/>
            <person name="Nosek J."/>
            <person name="Gabaldon T."/>
        </authorList>
    </citation>
    <scope>NUCLEOTIDE SEQUENCE</scope>
    <source>
        <strain evidence="1">NCAIM Y.01608</strain>
    </source>
</reference>
<accession>A0A9P8SXY4</accession>
<organism evidence="1 2">
    <name type="scientific">Ogataea polymorpha</name>
    <dbReference type="NCBI Taxonomy" id="460523"/>
    <lineage>
        <taxon>Eukaryota</taxon>
        <taxon>Fungi</taxon>
        <taxon>Dikarya</taxon>
        <taxon>Ascomycota</taxon>
        <taxon>Saccharomycotina</taxon>
        <taxon>Pichiomycetes</taxon>
        <taxon>Pichiales</taxon>
        <taxon>Pichiaceae</taxon>
        <taxon>Ogataea</taxon>
    </lineage>
</organism>
<dbReference type="OrthoDB" id="3987381at2759"/>
<sequence>MDPIRSPTVSHLETMKKSRCLLGPKALLKFWACRTESVPTRASPTMMILSGFAALANDASGAISCVSLCLLPAVSSKTMSKLFCLAYLMAPVAILATRSAPPYPPSNSSICFWSGDSFVKLLTWVRSCSTAPDLKVSHAVISTR</sequence>
<gene>
    <name evidence="1" type="ORF">OGATHE_006227</name>
</gene>
<dbReference type="AlphaFoldDB" id="A0A9P8SXY4"/>
<dbReference type="Proteomes" id="UP000788993">
    <property type="component" value="Unassembled WGS sequence"/>
</dbReference>
<protein>
    <submittedName>
        <fullName evidence="1">Uncharacterized protein</fullName>
    </submittedName>
</protein>
<reference evidence="1" key="2">
    <citation type="submission" date="2021-01" db="EMBL/GenBank/DDBJ databases">
        <authorList>
            <person name="Schikora-Tamarit M.A."/>
        </authorList>
    </citation>
    <scope>NUCLEOTIDE SEQUENCE</scope>
    <source>
        <strain evidence="1">NCAIM Y.01608</strain>
    </source>
</reference>
<comment type="caution">
    <text evidence="1">The sequence shown here is derived from an EMBL/GenBank/DDBJ whole genome shotgun (WGS) entry which is preliminary data.</text>
</comment>
<keyword evidence="2" id="KW-1185">Reference proteome</keyword>
<evidence type="ECO:0000313" key="1">
    <source>
        <dbReference type="EMBL" id="KAH3659343.1"/>
    </source>
</evidence>
<evidence type="ECO:0000313" key="2">
    <source>
        <dbReference type="Proteomes" id="UP000788993"/>
    </source>
</evidence>
<name>A0A9P8SXY4_9ASCO</name>
<proteinExistence type="predicted"/>
<dbReference type="EMBL" id="JAEUBD010001540">
    <property type="protein sequence ID" value="KAH3659343.1"/>
    <property type="molecule type" value="Genomic_DNA"/>
</dbReference>